<dbReference type="Proteomes" id="UP000186104">
    <property type="component" value="Chromosome"/>
</dbReference>
<sequence>MADNEVAEAQQRFSGRELRDALGQFCTGITVITAVHDDVPVGFACQSFCALSIDPPLVLFCVMKTSGSWKGIQAAGRFAVNILAEEQQDVCSTFGRRGEDKFAQIDWTPSPLGSPVIDGVMAWFDCRVDQVLDGGDHWVVYGRVSDLGPTDRTDRPLLFYRGAYLRLEEDVVDPTPEMEELENFITSSGPYTWL</sequence>
<proteinExistence type="inferred from homology"/>
<gene>
    <name evidence="4" type="ORF">BJL86_0700</name>
</gene>
<dbReference type="Gene3D" id="2.30.110.10">
    <property type="entry name" value="Electron Transport, Fmn-binding Protein, Chain A"/>
    <property type="match status" value="1"/>
</dbReference>
<comment type="similarity">
    <text evidence="1">Belongs to the non-flavoprotein flavin reductase family.</text>
</comment>
<dbReference type="PANTHER" id="PTHR30466:SF11">
    <property type="entry name" value="FLAVIN-DEPENDENT MONOOXYGENASE, REDUCTASE SUBUNIT HSAB"/>
    <property type="match status" value="1"/>
</dbReference>
<dbReference type="KEGG" id="dtm:BJL86_0700"/>
<accession>A0A173LL99</accession>
<evidence type="ECO:0000313" key="5">
    <source>
        <dbReference type="Proteomes" id="UP000186104"/>
    </source>
</evidence>
<dbReference type="RefSeq" id="WP_067474563.1">
    <property type="nucleotide sequence ID" value="NZ_CP015961.1"/>
</dbReference>
<dbReference type="STRING" id="499555.BJL86_0700"/>
<dbReference type="Pfam" id="PF01613">
    <property type="entry name" value="Flavin_Reduct"/>
    <property type="match status" value="1"/>
</dbReference>
<dbReference type="GO" id="GO:0004497">
    <property type="term" value="F:monooxygenase activity"/>
    <property type="evidence" value="ECO:0007669"/>
    <property type="project" value="UniProtKB-KW"/>
</dbReference>
<evidence type="ECO:0000259" key="3">
    <source>
        <dbReference type="SMART" id="SM00903"/>
    </source>
</evidence>
<name>A0A173LL99_9ACTN</name>
<evidence type="ECO:0000256" key="1">
    <source>
        <dbReference type="ARBA" id="ARBA00008898"/>
    </source>
</evidence>
<evidence type="ECO:0000256" key="2">
    <source>
        <dbReference type="ARBA" id="ARBA00023002"/>
    </source>
</evidence>
<dbReference type="EMBL" id="CP015961">
    <property type="protein sequence ID" value="ANI91502.1"/>
    <property type="molecule type" value="Genomic_DNA"/>
</dbReference>
<keyword evidence="5" id="KW-1185">Reference proteome</keyword>
<dbReference type="GO" id="GO:0042602">
    <property type="term" value="F:riboflavin reductase (NADPH) activity"/>
    <property type="evidence" value="ECO:0007669"/>
    <property type="project" value="TreeGrafter"/>
</dbReference>
<dbReference type="PANTHER" id="PTHR30466">
    <property type="entry name" value="FLAVIN REDUCTASE"/>
    <property type="match status" value="1"/>
</dbReference>
<keyword evidence="2" id="KW-0560">Oxidoreductase</keyword>
<dbReference type="NCBIfam" id="NF045630">
    <property type="entry name" value="monooxsub_HsaB"/>
    <property type="match status" value="1"/>
</dbReference>
<dbReference type="InterPro" id="IPR002563">
    <property type="entry name" value="Flavin_Rdtase-like_dom"/>
</dbReference>
<protein>
    <submittedName>
        <fullName evidence="4">Flavin-dependent monooxygenase, reductase subunit HsaB</fullName>
    </submittedName>
</protein>
<dbReference type="SUPFAM" id="SSF50475">
    <property type="entry name" value="FMN-binding split barrel"/>
    <property type="match status" value="1"/>
</dbReference>
<reference evidence="4 5" key="1">
    <citation type="submission" date="2016-06" db="EMBL/GenBank/DDBJ databases">
        <title>Complete genome sequence of a saline-alkali tolerant type strain Dietzia timorensis ID05-A0528T.</title>
        <authorList>
            <person name="Wu X."/>
        </authorList>
    </citation>
    <scope>NUCLEOTIDE SEQUENCE [LARGE SCALE GENOMIC DNA]</scope>
    <source>
        <strain evidence="4 5">ID05-A0528</strain>
    </source>
</reference>
<organism evidence="4 5">
    <name type="scientific">Dietzia timorensis</name>
    <dbReference type="NCBI Taxonomy" id="499555"/>
    <lineage>
        <taxon>Bacteria</taxon>
        <taxon>Bacillati</taxon>
        <taxon>Actinomycetota</taxon>
        <taxon>Actinomycetes</taxon>
        <taxon>Mycobacteriales</taxon>
        <taxon>Dietziaceae</taxon>
        <taxon>Dietzia</taxon>
    </lineage>
</organism>
<dbReference type="SMART" id="SM00903">
    <property type="entry name" value="Flavin_Reduct"/>
    <property type="match status" value="1"/>
</dbReference>
<feature type="domain" description="Flavin reductase like" evidence="3">
    <location>
        <begin position="22"/>
        <end position="166"/>
    </location>
</feature>
<dbReference type="GO" id="GO:0010181">
    <property type="term" value="F:FMN binding"/>
    <property type="evidence" value="ECO:0007669"/>
    <property type="project" value="InterPro"/>
</dbReference>
<dbReference type="OrthoDB" id="9792858at2"/>
<dbReference type="AlphaFoldDB" id="A0A173LL99"/>
<evidence type="ECO:0000313" key="4">
    <source>
        <dbReference type="EMBL" id="ANI91502.1"/>
    </source>
</evidence>
<dbReference type="InterPro" id="IPR054682">
    <property type="entry name" value="HsaB"/>
</dbReference>
<dbReference type="InterPro" id="IPR050268">
    <property type="entry name" value="NADH-dep_flavin_reductase"/>
</dbReference>
<keyword evidence="4" id="KW-0503">Monooxygenase</keyword>
<dbReference type="InterPro" id="IPR012349">
    <property type="entry name" value="Split_barrel_FMN-bd"/>
</dbReference>